<dbReference type="GeneID" id="19115711"/>
<dbReference type="KEGG" id="bcom:BAUCODRAFT_575543"/>
<reference evidence="2 3" key="1">
    <citation type="journal article" date="2012" name="PLoS Pathog.">
        <title>Diverse lifestyles and strategies of plant pathogenesis encoded in the genomes of eighteen Dothideomycetes fungi.</title>
        <authorList>
            <person name="Ohm R.A."/>
            <person name="Feau N."/>
            <person name="Henrissat B."/>
            <person name="Schoch C.L."/>
            <person name="Horwitz B.A."/>
            <person name="Barry K.W."/>
            <person name="Condon B.J."/>
            <person name="Copeland A.C."/>
            <person name="Dhillon B."/>
            <person name="Glaser F."/>
            <person name="Hesse C.N."/>
            <person name="Kosti I."/>
            <person name="LaButti K."/>
            <person name="Lindquist E.A."/>
            <person name="Lucas S."/>
            <person name="Salamov A.A."/>
            <person name="Bradshaw R.E."/>
            <person name="Ciuffetti L."/>
            <person name="Hamelin R.C."/>
            <person name="Kema G.H.J."/>
            <person name="Lawrence C."/>
            <person name="Scott J.A."/>
            <person name="Spatafora J.W."/>
            <person name="Turgeon B.G."/>
            <person name="de Wit P.J.G.M."/>
            <person name="Zhong S."/>
            <person name="Goodwin S.B."/>
            <person name="Grigoriev I.V."/>
        </authorList>
    </citation>
    <scope>NUCLEOTIDE SEQUENCE [LARGE SCALE GENOMIC DNA]</scope>
    <source>
        <strain evidence="2 3">UAMH 10762</strain>
    </source>
</reference>
<dbReference type="Proteomes" id="UP000011761">
    <property type="component" value="Unassembled WGS sequence"/>
</dbReference>
<gene>
    <name evidence="2" type="ORF">BAUCODRAFT_575543</name>
</gene>
<sequence length="247" mass="27141">MGSQAANWRTTAQPLSGPSPPPNVARRNVMLSACTIPDGLVAMFCQQNIPTHSILWSHPMYSNHGADEHPVIIIRKSSDGEVATCVMGTSLRSTRIQDKHQGLALEQYMAVDHNQTVAHNRLPILHLAGGRKMDKQTYVRLEPFKIEARYLEEWRDGCCELTKWSIRSCNHNSALAASSRRFKPGNTPGHIVRLNECLPKGGTLTKPGNESPAESEAQPGSHCCGALSNSTKNLTNNLINNLISSFH</sequence>
<proteinExistence type="predicted"/>
<organism evidence="2 3">
    <name type="scientific">Baudoinia panamericana (strain UAMH 10762)</name>
    <name type="common">Angels' share fungus</name>
    <name type="synonym">Baudoinia compniacensis (strain UAMH 10762)</name>
    <dbReference type="NCBI Taxonomy" id="717646"/>
    <lineage>
        <taxon>Eukaryota</taxon>
        <taxon>Fungi</taxon>
        <taxon>Dikarya</taxon>
        <taxon>Ascomycota</taxon>
        <taxon>Pezizomycotina</taxon>
        <taxon>Dothideomycetes</taxon>
        <taxon>Dothideomycetidae</taxon>
        <taxon>Mycosphaerellales</taxon>
        <taxon>Teratosphaeriaceae</taxon>
        <taxon>Baudoinia</taxon>
    </lineage>
</organism>
<dbReference type="AlphaFoldDB" id="M2MLN1"/>
<keyword evidence="3" id="KW-1185">Reference proteome</keyword>
<feature type="region of interest" description="Disordered" evidence="1">
    <location>
        <begin position="1"/>
        <end position="24"/>
    </location>
</feature>
<evidence type="ECO:0000313" key="2">
    <source>
        <dbReference type="EMBL" id="EMC97556.1"/>
    </source>
</evidence>
<accession>M2MLN1</accession>
<evidence type="ECO:0000256" key="1">
    <source>
        <dbReference type="SAM" id="MobiDB-lite"/>
    </source>
</evidence>
<evidence type="ECO:0000313" key="3">
    <source>
        <dbReference type="Proteomes" id="UP000011761"/>
    </source>
</evidence>
<dbReference type="RefSeq" id="XP_007675878.1">
    <property type="nucleotide sequence ID" value="XM_007677688.1"/>
</dbReference>
<feature type="compositionally biased region" description="Polar residues" evidence="1">
    <location>
        <begin position="1"/>
        <end position="16"/>
    </location>
</feature>
<protein>
    <submittedName>
        <fullName evidence="2">Uncharacterized protein</fullName>
    </submittedName>
</protein>
<dbReference type="EMBL" id="KB445554">
    <property type="protein sequence ID" value="EMC97556.1"/>
    <property type="molecule type" value="Genomic_DNA"/>
</dbReference>
<name>M2MLN1_BAUPA</name>
<dbReference type="HOGENOM" id="CLU_1124339_0_0_1"/>
<feature type="region of interest" description="Disordered" evidence="1">
    <location>
        <begin position="202"/>
        <end position="222"/>
    </location>
</feature>